<evidence type="ECO:0000313" key="2">
    <source>
        <dbReference type="Proteomes" id="UP001331761"/>
    </source>
</evidence>
<keyword evidence="2" id="KW-1185">Reference proteome</keyword>
<gene>
    <name evidence="1" type="ORF">GCK32_019165</name>
</gene>
<dbReference type="EMBL" id="WIXE01022857">
    <property type="protein sequence ID" value="KAK5967044.1"/>
    <property type="molecule type" value="Genomic_DNA"/>
</dbReference>
<reference evidence="1 2" key="1">
    <citation type="submission" date="2019-10" db="EMBL/GenBank/DDBJ databases">
        <title>Assembly and Annotation for the nematode Trichostrongylus colubriformis.</title>
        <authorList>
            <person name="Martin J."/>
        </authorList>
    </citation>
    <scope>NUCLEOTIDE SEQUENCE [LARGE SCALE GENOMIC DNA]</scope>
    <source>
        <strain evidence="1">G859</strain>
        <tissue evidence="1">Whole worm</tissue>
    </source>
</reference>
<proteinExistence type="predicted"/>
<accession>A0AAN8F1E9</accession>
<protein>
    <submittedName>
        <fullName evidence="1">Uncharacterized protein</fullName>
    </submittedName>
</protein>
<comment type="caution">
    <text evidence="1">The sequence shown here is derived from an EMBL/GenBank/DDBJ whole genome shotgun (WGS) entry which is preliminary data.</text>
</comment>
<name>A0AAN8F1E9_TRICO</name>
<sequence>RYSMDVRSLLESSLAPGSLSVPKVCCKRRGVSAYLLRYGYYPECFQCWERYATLNLARLYRRVEETTLTSTRLSVQCRHFCFCGWR</sequence>
<organism evidence="1 2">
    <name type="scientific">Trichostrongylus colubriformis</name>
    <name type="common">Black scour worm</name>
    <dbReference type="NCBI Taxonomy" id="6319"/>
    <lineage>
        <taxon>Eukaryota</taxon>
        <taxon>Metazoa</taxon>
        <taxon>Ecdysozoa</taxon>
        <taxon>Nematoda</taxon>
        <taxon>Chromadorea</taxon>
        <taxon>Rhabditida</taxon>
        <taxon>Rhabditina</taxon>
        <taxon>Rhabditomorpha</taxon>
        <taxon>Strongyloidea</taxon>
        <taxon>Trichostrongylidae</taxon>
        <taxon>Trichostrongylus</taxon>
    </lineage>
</organism>
<evidence type="ECO:0000313" key="1">
    <source>
        <dbReference type="EMBL" id="KAK5967044.1"/>
    </source>
</evidence>
<feature type="non-terminal residue" evidence="1">
    <location>
        <position position="1"/>
    </location>
</feature>
<dbReference type="AlphaFoldDB" id="A0AAN8F1E9"/>
<dbReference type="Proteomes" id="UP001331761">
    <property type="component" value="Unassembled WGS sequence"/>
</dbReference>